<keyword evidence="1" id="KW-0175">Coiled coil</keyword>
<evidence type="ECO:0000256" key="1">
    <source>
        <dbReference type="SAM" id="Coils"/>
    </source>
</evidence>
<keyword evidence="3" id="KW-1185">Reference proteome</keyword>
<gene>
    <name evidence="2" type="primary">93</name>
    <name evidence="2" type="ORF">SEA_FANCYPANTS_93</name>
</gene>
<name>A0A481VU36_9CAUD</name>
<dbReference type="EMBL" id="MK524503">
    <property type="protein sequence ID" value="QBI97429.1"/>
    <property type="molecule type" value="Genomic_DNA"/>
</dbReference>
<protein>
    <submittedName>
        <fullName evidence="2">Uncharacterized protein</fullName>
    </submittedName>
</protein>
<dbReference type="KEGG" id="vg:60328487"/>
<feature type="coiled-coil region" evidence="1">
    <location>
        <begin position="124"/>
        <end position="151"/>
    </location>
</feature>
<organism evidence="2 3">
    <name type="scientific">Mycobacterium phage Fancypants</name>
    <dbReference type="NCBI Taxonomy" id="2530128"/>
    <lineage>
        <taxon>Viruses</taxon>
        <taxon>Duplodnaviria</taxon>
        <taxon>Heunggongvirae</taxon>
        <taxon>Uroviricota</taxon>
        <taxon>Caudoviricetes</taxon>
        <taxon>Gracegardnervirinae</taxon>
        <taxon>Cheoctovirus</taxon>
        <taxon>Cheoctovirus fancypants</taxon>
    </lineage>
</organism>
<dbReference type="GeneID" id="60328487"/>
<proteinExistence type="predicted"/>
<dbReference type="RefSeq" id="YP_009956972.1">
    <property type="nucleotide sequence ID" value="NC_051656.1"/>
</dbReference>
<accession>A0A481VU36</accession>
<sequence>MAEREGDVVERAKAALEGVTEGPWETSVHAMPGATVDEWYVREITHTFDPNMHRLNVLKVRGATHAARQCCWPPTVADAEFIASARSLVPELIAEVERLRSYKSLPLDMVWQDYYSPDDVLKIRQPLDAEIEQLRAEVVRLRAQETRIRELCAETEDEKWRRKIARAFDGSTFPHMVRADDVLAALDTEGEA</sequence>
<evidence type="ECO:0000313" key="3">
    <source>
        <dbReference type="Proteomes" id="UP000293844"/>
    </source>
</evidence>
<dbReference type="Proteomes" id="UP000293844">
    <property type="component" value="Segment"/>
</dbReference>
<reference evidence="2 3" key="1">
    <citation type="submission" date="2019-02" db="EMBL/GenBank/DDBJ databases">
        <authorList>
            <person name="Elder J."/>
            <person name="Baxter A."/>
            <person name="Borrie Z."/>
            <person name="Elder J."/>
            <person name="Massey O."/>
            <person name="Wallace C.J."/>
            <person name="Wong A."/>
            <person name="Freed N.E."/>
            <person name="Hendrickson H.L."/>
            <person name="Garlena R.A."/>
            <person name="Russell D.A."/>
            <person name="Pope W.H."/>
            <person name="Jacobs-Sera D."/>
            <person name="Hatfull G.F."/>
        </authorList>
    </citation>
    <scope>NUCLEOTIDE SEQUENCE [LARGE SCALE GENOMIC DNA]</scope>
</reference>
<evidence type="ECO:0000313" key="2">
    <source>
        <dbReference type="EMBL" id="QBI97429.1"/>
    </source>
</evidence>